<keyword evidence="1" id="KW-0812">Transmembrane</keyword>
<evidence type="ECO:0000256" key="1">
    <source>
        <dbReference type="SAM" id="Phobius"/>
    </source>
</evidence>
<feature type="transmembrane region" description="Helical" evidence="1">
    <location>
        <begin position="213"/>
        <end position="234"/>
    </location>
</feature>
<keyword evidence="1" id="KW-1133">Transmembrane helix</keyword>
<evidence type="ECO:0000313" key="3">
    <source>
        <dbReference type="EMBL" id="MFC3194918.1"/>
    </source>
</evidence>
<dbReference type="EMBL" id="JBHRTS010000006">
    <property type="protein sequence ID" value="MFC3194918.1"/>
    <property type="molecule type" value="Genomic_DNA"/>
</dbReference>
<keyword evidence="4" id="KW-1185">Reference proteome</keyword>
<comment type="caution">
    <text evidence="3">The sequence shown here is derived from an EMBL/GenBank/DDBJ whole genome shotgun (WGS) entry which is preliminary data.</text>
</comment>
<feature type="signal peptide" evidence="2">
    <location>
        <begin position="1"/>
        <end position="16"/>
    </location>
</feature>
<accession>A0ABV7JF85</accession>
<gene>
    <name evidence="3" type="ORF">ACFODZ_11770</name>
</gene>
<evidence type="ECO:0000313" key="4">
    <source>
        <dbReference type="Proteomes" id="UP001595533"/>
    </source>
</evidence>
<reference evidence="4" key="1">
    <citation type="journal article" date="2019" name="Int. J. Syst. Evol. Microbiol.">
        <title>The Global Catalogue of Microorganisms (GCM) 10K type strain sequencing project: providing services to taxonomists for standard genome sequencing and annotation.</title>
        <authorList>
            <consortium name="The Broad Institute Genomics Platform"/>
            <consortium name="The Broad Institute Genome Sequencing Center for Infectious Disease"/>
            <person name="Wu L."/>
            <person name="Ma J."/>
        </authorList>
    </citation>
    <scope>NUCLEOTIDE SEQUENCE [LARGE SCALE GENOMIC DNA]</scope>
    <source>
        <strain evidence="4">KCTC 42953</strain>
    </source>
</reference>
<feature type="transmembrane region" description="Helical" evidence="1">
    <location>
        <begin position="186"/>
        <end position="207"/>
    </location>
</feature>
<protein>
    <submittedName>
        <fullName evidence="3">Uncharacterized protein</fullName>
    </submittedName>
</protein>
<dbReference type="RefSeq" id="WP_157892874.1">
    <property type="nucleotide sequence ID" value="NZ_JBHRTS010000006.1"/>
</dbReference>
<keyword evidence="2" id="KW-0732">Signal</keyword>
<keyword evidence="1" id="KW-0472">Membrane</keyword>
<feature type="chain" id="PRO_5047184724" evidence="2">
    <location>
        <begin position="17"/>
        <end position="246"/>
    </location>
</feature>
<proteinExistence type="predicted"/>
<dbReference type="Proteomes" id="UP001595533">
    <property type="component" value="Unassembled WGS sequence"/>
</dbReference>
<organism evidence="3 4">
    <name type="scientific">Marinicella sediminis</name>
    <dbReference type="NCBI Taxonomy" id="1792834"/>
    <lineage>
        <taxon>Bacteria</taxon>
        <taxon>Pseudomonadati</taxon>
        <taxon>Pseudomonadota</taxon>
        <taxon>Gammaproteobacteria</taxon>
        <taxon>Lysobacterales</taxon>
        <taxon>Marinicellaceae</taxon>
        <taxon>Marinicella</taxon>
    </lineage>
</organism>
<feature type="transmembrane region" description="Helical" evidence="1">
    <location>
        <begin position="160"/>
        <end position="179"/>
    </location>
</feature>
<name>A0ABV7JF85_9GAMM</name>
<sequence>MRSIIFVLLIMCSGTAAPTSCGDTTDRIIAHCDQGVCEHQFYVKQEKISNACKTMIVLMETPHWANTAIEHEIGKQAFNNVVGMFELAIQIDWFPGADIYSFGEYLARSTDLSVRDRIRIELNQLKDWNYLQAKNHWETKAKHQLEEQQRIHHQRTIRTIPMLLVLACSVFLFIQGSLLRKKAYQVAAIILQFGLFAIFIQTLNSTIGVHGGWIMIFYPGILFFQFLMTCCLWLKKKQAIGKLNRN</sequence>
<evidence type="ECO:0000256" key="2">
    <source>
        <dbReference type="SAM" id="SignalP"/>
    </source>
</evidence>